<dbReference type="Pfam" id="PF01814">
    <property type="entry name" value="Hemerythrin"/>
    <property type="match status" value="1"/>
</dbReference>
<gene>
    <name evidence="2" type="ORF">MACH26_03140</name>
</gene>
<dbReference type="AlphaFoldDB" id="A0AA48HD38"/>
<dbReference type="PANTHER" id="PTHR35585:SF1">
    <property type="entry name" value="HHE DOMAIN PROTEIN (AFU_ORTHOLOGUE AFUA_4G00730)"/>
    <property type="match status" value="1"/>
</dbReference>
<evidence type="ECO:0000259" key="1">
    <source>
        <dbReference type="Pfam" id="PF01814"/>
    </source>
</evidence>
<evidence type="ECO:0000313" key="3">
    <source>
        <dbReference type="Proteomes" id="UP001333710"/>
    </source>
</evidence>
<dbReference type="PANTHER" id="PTHR35585">
    <property type="entry name" value="HHE DOMAIN PROTEIN (AFU_ORTHOLOGUE AFUA_4G00730)"/>
    <property type="match status" value="1"/>
</dbReference>
<dbReference type="Gene3D" id="1.20.120.520">
    <property type="entry name" value="nmb1532 protein domain like"/>
    <property type="match status" value="1"/>
</dbReference>
<sequence>MEIFETIRKDHEKQRLLMKILVQTSGDSEARREHFEELKDELKAHAAAEERHFYKKLMGSDRTLEQSRHGIHEHHEIDELIETLEETDMSSSAWLHYMKQLQEKVLHHLEEEEQQVFQQAGHVLSAKQKEDLAEDFEDEKQEQLH</sequence>
<proteinExistence type="predicted"/>
<reference evidence="2" key="1">
    <citation type="submission" date="2023-01" db="EMBL/GenBank/DDBJ databases">
        <title>Complete genome sequence of Planctobacterium marinum strain Dej080120_11.</title>
        <authorList>
            <person name="Ueki S."/>
            <person name="Maruyama F."/>
        </authorList>
    </citation>
    <scope>NUCLEOTIDE SEQUENCE</scope>
    <source>
        <strain evidence="2">Dej080120_11</strain>
    </source>
</reference>
<dbReference type="InterPro" id="IPR012312">
    <property type="entry name" value="Hemerythrin-like"/>
</dbReference>
<organism evidence="2 3">
    <name type="scientific">Planctobacterium marinum</name>
    <dbReference type="NCBI Taxonomy" id="1631968"/>
    <lineage>
        <taxon>Bacteria</taxon>
        <taxon>Pseudomonadati</taxon>
        <taxon>Pseudomonadota</taxon>
        <taxon>Gammaproteobacteria</taxon>
        <taxon>Alteromonadales</taxon>
        <taxon>Alteromonadaceae</taxon>
        <taxon>Planctobacterium</taxon>
    </lineage>
</organism>
<evidence type="ECO:0000313" key="2">
    <source>
        <dbReference type="EMBL" id="BDX04793.1"/>
    </source>
</evidence>
<dbReference type="Proteomes" id="UP001333710">
    <property type="component" value="Chromosome"/>
</dbReference>
<accession>A0AA48HD38</accession>
<protein>
    <submittedName>
        <fullName evidence="2">Hemerythrin</fullName>
    </submittedName>
</protein>
<dbReference type="EMBL" id="AP027272">
    <property type="protein sequence ID" value="BDX04793.1"/>
    <property type="molecule type" value="Genomic_DNA"/>
</dbReference>
<feature type="domain" description="Hemerythrin-like" evidence="1">
    <location>
        <begin position="3"/>
        <end position="119"/>
    </location>
</feature>
<dbReference type="RefSeq" id="WP_338290636.1">
    <property type="nucleotide sequence ID" value="NZ_AP027272.1"/>
</dbReference>
<keyword evidence="3" id="KW-1185">Reference proteome</keyword>
<name>A0AA48HD38_9ALTE</name>
<dbReference type="KEGG" id="pmaw:MACH26_03140"/>